<dbReference type="InterPro" id="IPR051315">
    <property type="entry name" value="Bact_Chemotaxis_CheA"/>
</dbReference>
<feature type="domain" description="CheW-like" evidence="15">
    <location>
        <begin position="543"/>
        <end position="675"/>
    </location>
</feature>
<feature type="domain" description="HPt" evidence="16">
    <location>
        <begin position="1"/>
        <end position="103"/>
    </location>
</feature>
<dbReference type="GO" id="GO:0005737">
    <property type="term" value="C:cytoplasm"/>
    <property type="evidence" value="ECO:0007669"/>
    <property type="project" value="InterPro"/>
</dbReference>
<sequence>MSDLDPAEVFRQEAGDLIETLEEALLDLEKRPDDRELVGLAFRALHTLKGSGAMFGFVAVSEFIHEFETAFDRVRKGEAAADRRLIAAALDARDHVARLIDDPDVDPARGAAILAALKVAVNGEAPAVEASRPGAAAGVGGAVSSAPSGWHVRFRLPADALTLGTNPLLLLDELRELGPCEVVADIDDVPPLDRIEPQYCHLAWDVTLKAEVPQEAVDDVFLFVRDDMELTIEPLAVDAKRPGPSEGLQTHPAAPGKRSDVAQDSPLGEASPASLDLPIAEGPAARSSPAKVERNATLRVPAERLDELMDRVGELVIAQARLSQLADAIHDPSLVNVAEEIERLTASLRDTTMGTRMVPIGSLFGRFRRLVHDLSEELGKPINFVTAGEDTELDKTVIEQLADPLVHLIRNSVDHGLESPERRAEADKTATGTLRLSASHRGAEVAITVSDDGAGLNGERIRRRAEEAGLLSPGQSISDGELHRMIFQPGFSTAAQVTSLSGRGVGMDVVKRTIDGLRGSIDVDTWPGKGTTVTLHLPLTLAIIDGLLVRVGADRYTIPLAAVEECLELPDGTDTDGRGRSFLNLRGDLVPFLKLRTLFDAEGEPDPFQKVVVVASDTTRVGLVVDEIIGNNQTVIKQLSRLHSGVKTFSGATILGDGTVALILDVMNLVTFGQRIEERRRAETLGRAA</sequence>
<dbReference type="Pfam" id="PF02518">
    <property type="entry name" value="HATPase_c"/>
    <property type="match status" value="1"/>
</dbReference>
<dbReference type="GO" id="GO:0005524">
    <property type="term" value="F:ATP binding"/>
    <property type="evidence" value="ECO:0007669"/>
    <property type="project" value="UniProtKB-KW"/>
</dbReference>
<evidence type="ECO:0000313" key="17">
    <source>
        <dbReference type="EMBL" id="MCE7028605.1"/>
    </source>
</evidence>
<dbReference type="Gene3D" id="1.10.287.560">
    <property type="entry name" value="Histidine kinase CheA-like, homodimeric domain"/>
    <property type="match status" value="1"/>
</dbReference>
<evidence type="ECO:0000259" key="15">
    <source>
        <dbReference type="PROSITE" id="PS50851"/>
    </source>
</evidence>
<dbReference type="RefSeq" id="WP_233719763.1">
    <property type="nucleotide sequence ID" value="NZ_JAJUWU010000010.1"/>
</dbReference>
<dbReference type="SMART" id="SM00387">
    <property type="entry name" value="HATPase_c"/>
    <property type="match status" value="1"/>
</dbReference>
<comment type="function">
    <text evidence="11">Involved in the transmission of sensory signals from the chemoreceptors to the flagellar motors. CheA is autophosphorylated; it can transfer its phosphate group to either CheB or CheY.</text>
</comment>
<dbReference type="AlphaFoldDB" id="A0A9X1NZC4"/>
<evidence type="ECO:0000256" key="4">
    <source>
        <dbReference type="ARBA" id="ARBA00022500"/>
    </source>
</evidence>
<feature type="domain" description="Histidine kinase" evidence="14">
    <location>
        <begin position="293"/>
        <end position="541"/>
    </location>
</feature>
<dbReference type="SMART" id="SM00073">
    <property type="entry name" value="HPT"/>
    <property type="match status" value="1"/>
</dbReference>
<gene>
    <name evidence="17" type="ORF">LZD57_11450</name>
</gene>
<dbReference type="SUPFAM" id="SSF47384">
    <property type="entry name" value="Homodimeric domain of signal transducing histidine kinase"/>
    <property type="match status" value="1"/>
</dbReference>
<dbReference type="InterPro" id="IPR008207">
    <property type="entry name" value="Sig_transdc_His_kin_Hpt_dom"/>
</dbReference>
<dbReference type="InterPro" id="IPR036061">
    <property type="entry name" value="CheW-like_dom_sf"/>
</dbReference>
<dbReference type="Gene3D" id="2.30.30.40">
    <property type="entry name" value="SH3 Domains"/>
    <property type="match status" value="1"/>
</dbReference>
<accession>A0A9X1NZC4</accession>
<evidence type="ECO:0000256" key="9">
    <source>
        <dbReference type="ARBA" id="ARBA00022840"/>
    </source>
</evidence>
<evidence type="ECO:0000256" key="2">
    <source>
        <dbReference type="ARBA" id="ARBA00012438"/>
    </source>
</evidence>
<evidence type="ECO:0000256" key="10">
    <source>
        <dbReference type="ARBA" id="ARBA00023012"/>
    </source>
</evidence>
<dbReference type="FunFam" id="3.30.565.10:FF:000016">
    <property type="entry name" value="Chemotaxis protein CheA, putative"/>
    <property type="match status" value="1"/>
</dbReference>
<name>A0A9X1NZC4_9HYPH</name>
<keyword evidence="8" id="KW-0418">Kinase</keyword>
<dbReference type="Gene3D" id="3.30.565.10">
    <property type="entry name" value="Histidine kinase-like ATPase, C-terminal domain"/>
    <property type="match status" value="1"/>
</dbReference>
<evidence type="ECO:0000256" key="12">
    <source>
        <dbReference type="PROSITE-ProRule" id="PRU00110"/>
    </source>
</evidence>
<protein>
    <recommendedName>
        <fullName evidence="3">Chemotaxis protein CheA</fullName>
        <ecNumber evidence="2">2.7.13.3</ecNumber>
    </recommendedName>
</protein>
<dbReference type="Pfam" id="PF02895">
    <property type="entry name" value="H-kinase_dim"/>
    <property type="match status" value="1"/>
</dbReference>
<keyword evidence="10" id="KW-0902">Two-component regulatory system</keyword>
<evidence type="ECO:0000256" key="7">
    <source>
        <dbReference type="ARBA" id="ARBA00022741"/>
    </source>
</evidence>
<evidence type="ECO:0000256" key="1">
    <source>
        <dbReference type="ARBA" id="ARBA00000085"/>
    </source>
</evidence>
<keyword evidence="4" id="KW-0145">Chemotaxis</keyword>
<dbReference type="SUPFAM" id="SSF55874">
    <property type="entry name" value="ATPase domain of HSP90 chaperone/DNA topoisomerase II/histidine kinase"/>
    <property type="match status" value="1"/>
</dbReference>
<dbReference type="CDD" id="cd00731">
    <property type="entry name" value="CheA_reg"/>
    <property type="match status" value="1"/>
</dbReference>
<evidence type="ECO:0000256" key="11">
    <source>
        <dbReference type="ARBA" id="ARBA00035100"/>
    </source>
</evidence>
<comment type="caution">
    <text evidence="17">The sequence shown here is derived from an EMBL/GenBank/DDBJ whole genome shotgun (WGS) entry which is preliminary data.</text>
</comment>
<evidence type="ECO:0000256" key="3">
    <source>
        <dbReference type="ARBA" id="ARBA00021495"/>
    </source>
</evidence>
<feature type="region of interest" description="Disordered" evidence="13">
    <location>
        <begin position="235"/>
        <end position="293"/>
    </location>
</feature>
<reference evidence="17" key="1">
    <citation type="submission" date="2022-01" db="EMBL/GenBank/DDBJ databases">
        <title>Jiella avicenniae sp. nov., a novel endophytic bacterium isolated from bark of Avicennia marina.</title>
        <authorList>
            <person name="Tuo L."/>
        </authorList>
    </citation>
    <scope>NUCLEOTIDE SEQUENCE</scope>
    <source>
        <strain evidence="17">CBK1P-4</strain>
    </source>
</reference>
<dbReference type="Pfam" id="PF01627">
    <property type="entry name" value="Hpt"/>
    <property type="match status" value="1"/>
</dbReference>
<dbReference type="InterPro" id="IPR005467">
    <property type="entry name" value="His_kinase_dom"/>
</dbReference>
<dbReference type="SUPFAM" id="SSF47226">
    <property type="entry name" value="Histidine-containing phosphotransfer domain, HPT domain"/>
    <property type="match status" value="1"/>
</dbReference>
<keyword evidence="18" id="KW-1185">Reference proteome</keyword>
<dbReference type="InterPro" id="IPR036641">
    <property type="entry name" value="HPT_dom_sf"/>
</dbReference>
<evidence type="ECO:0000256" key="5">
    <source>
        <dbReference type="ARBA" id="ARBA00022553"/>
    </source>
</evidence>
<dbReference type="SUPFAM" id="SSF50341">
    <property type="entry name" value="CheW-like"/>
    <property type="match status" value="1"/>
</dbReference>
<dbReference type="CDD" id="cd00088">
    <property type="entry name" value="HPT"/>
    <property type="match status" value="1"/>
</dbReference>
<dbReference type="PRINTS" id="PR00344">
    <property type="entry name" value="BCTRLSENSOR"/>
</dbReference>
<feature type="modified residue" description="Phosphohistidine" evidence="12">
    <location>
        <position position="46"/>
    </location>
</feature>
<dbReference type="PANTHER" id="PTHR43395:SF10">
    <property type="entry name" value="CHEMOTAXIS PROTEIN CHEA"/>
    <property type="match status" value="1"/>
</dbReference>
<dbReference type="Proteomes" id="UP001139035">
    <property type="component" value="Unassembled WGS sequence"/>
</dbReference>
<dbReference type="GO" id="GO:0000155">
    <property type="term" value="F:phosphorelay sensor kinase activity"/>
    <property type="evidence" value="ECO:0007669"/>
    <property type="project" value="InterPro"/>
</dbReference>
<dbReference type="GO" id="GO:0006935">
    <property type="term" value="P:chemotaxis"/>
    <property type="evidence" value="ECO:0007669"/>
    <property type="project" value="UniProtKB-KW"/>
</dbReference>
<dbReference type="Gene3D" id="1.20.120.160">
    <property type="entry name" value="HPT domain"/>
    <property type="match status" value="1"/>
</dbReference>
<dbReference type="PROSITE" id="PS50851">
    <property type="entry name" value="CHEW"/>
    <property type="match status" value="1"/>
</dbReference>
<proteinExistence type="predicted"/>
<dbReference type="InterPro" id="IPR002545">
    <property type="entry name" value="CheW-lke_dom"/>
</dbReference>
<keyword evidence="9" id="KW-0067">ATP-binding</keyword>
<evidence type="ECO:0000313" key="18">
    <source>
        <dbReference type="Proteomes" id="UP001139035"/>
    </source>
</evidence>
<dbReference type="SMART" id="SM00260">
    <property type="entry name" value="CheW"/>
    <property type="match status" value="1"/>
</dbReference>
<organism evidence="17 18">
    <name type="scientific">Jiella avicenniae</name>
    <dbReference type="NCBI Taxonomy" id="2907202"/>
    <lineage>
        <taxon>Bacteria</taxon>
        <taxon>Pseudomonadati</taxon>
        <taxon>Pseudomonadota</taxon>
        <taxon>Alphaproteobacteria</taxon>
        <taxon>Hyphomicrobiales</taxon>
        <taxon>Aurantimonadaceae</taxon>
        <taxon>Jiella</taxon>
    </lineage>
</organism>
<evidence type="ECO:0000256" key="13">
    <source>
        <dbReference type="SAM" id="MobiDB-lite"/>
    </source>
</evidence>
<dbReference type="InterPro" id="IPR004358">
    <property type="entry name" value="Sig_transdc_His_kin-like_C"/>
</dbReference>
<evidence type="ECO:0000259" key="14">
    <source>
        <dbReference type="PROSITE" id="PS50109"/>
    </source>
</evidence>
<dbReference type="CDD" id="cd16916">
    <property type="entry name" value="HATPase_CheA-like"/>
    <property type="match status" value="1"/>
</dbReference>
<dbReference type="InterPro" id="IPR003594">
    <property type="entry name" value="HATPase_dom"/>
</dbReference>
<dbReference type="PANTHER" id="PTHR43395">
    <property type="entry name" value="SENSOR HISTIDINE KINASE CHEA"/>
    <property type="match status" value="1"/>
</dbReference>
<dbReference type="InterPro" id="IPR004105">
    <property type="entry name" value="CheA-like_dim"/>
</dbReference>
<dbReference type="InterPro" id="IPR037006">
    <property type="entry name" value="CheA-like_homodim_sf"/>
</dbReference>
<keyword evidence="5 12" id="KW-0597">Phosphoprotein</keyword>
<dbReference type="PROSITE" id="PS50109">
    <property type="entry name" value="HIS_KIN"/>
    <property type="match status" value="1"/>
</dbReference>
<evidence type="ECO:0000256" key="8">
    <source>
        <dbReference type="ARBA" id="ARBA00022777"/>
    </source>
</evidence>
<dbReference type="EMBL" id="JAJUWU010000010">
    <property type="protein sequence ID" value="MCE7028605.1"/>
    <property type="molecule type" value="Genomic_DNA"/>
</dbReference>
<dbReference type="SMART" id="SM01231">
    <property type="entry name" value="H-kinase_dim"/>
    <property type="match status" value="1"/>
</dbReference>
<evidence type="ECO:0000256" key="6">
    <source>
        <dbReference type="ARBA" id="ARBA00022679"/>
    </source>
</evidence>
<dbReference type="EC" id="2.7.13.3" evidence="2"/>
<dbReference type="InterPro" id="IPR036890">
    <property type="entry name" value="HATPase_C_sf"/>
</dbReference>
<dbReference type="PROSITE" id="PS50894">
    <property type="entry name" value="HPT"/>
    <property type="match status" value="1"/>
</dbReference>
<keyword evidence="7" id="KW-0547">Nucleotide-binding</keyword>
<evidence type="ECO:0000259" key="16">
    <source>
        <dbReference type="PROSITE" id="PS50894"/>
    </source>
</evidence>
<keyword evidence="6" id="KW-0808">Transferase</keyword>
<comment type="catalytic activity">
    <reaction evidence="1">
        <text>ATP + protein L-histidine = ADP + protein N-phospho-L-histidine.</text>
        <dbReference type="EC" id="2.7.13.3"/>
    </reaction>
</comment>
<dbReference type="Pfam" id="PF01584">
    <property type="entry name" value="CheW"/>
    <property type="match status" value="1"/>
</dbReference>
<dbReference type="InterPro" id="IPR036097">
    <property type="entry name" value="HisK_dim/P_sf"/>
</dbReference>